<proteinExistence type="predicted"/>
<evidence type="ECO:0000256" key="2">
    <source>
        <dbReference type="ARBA" id="ARBA00022679"/>
    </source>
</evidence>
<dbReference type="PANTHER" id="PTHR45947:SF3">
    <property type="entry name" value="SULFOQUINOVOSYL TRANSFERASE SQD2"/>
    <property type="match status" value="1"/>
</dbReference>
<dbReference type="RefSeq" id="WP_190069068.1">
    <property type="nucleotide sequence ID" value="NZ_BNBM01000002.1"/>
</dbReference>
<protein>
    <submittedName>
        <fullName evidence="4">Glycosyltransferase</fullName>
        <ecNumber evidence="4">2.4.-.-</ecNumber>
    </submittedName>
</protein>
<dbReference type="Gene3D" id="3.40.50.2000">
    <property type="entry name" value="Glycogen Phosphorylase B"/>
    <property type="match status" value="2"/>
</dbReference>
<dbReference type="SUPFAM" id="SSF53756">
    <property type="entry name" value="UDP-Glycosyltransferase/glycogen phosphorylase"/>
    <property type="match status" value="1"/>
</dbReference>
<evidence type="ECO:0000256" key="1">
    <source>
        <dbReference type="ARBA" id="ARBA00022676"/>
    </source>
</evidence>
<organism evidence="4 5">
    <name type="scientific">Streptomyces lanatus</name>
    <dbReference type="NCBI Taxonomy" id="66900"/>
    <lineage>
        <taxon>Bacteria</taxon>
        <taxon>Bacillati</taxon>
        <taxon>Actinomycetota</taxon>
        <taxon>Actinomycetes</taxon>
        <taxon>Kitasatosporales</taxon>
        <taxon>Streptomycetaceae</taxon>
        <taxon>Streptomyces</taxon>
    </lineage>
</organism>
<keyword evidence="2 4" id="KW-0808">Transferase</keyword>
<accession>A0ABV1XHT8</accession>
<keyword evidence="5" id="KW-1185">Reference proteome</keyword>
<feature type="domain" description="Glycosyltransferase subfamily 4-like N-terminal" evidence="3">
    <location>
        <begin position="16"/>
        <end position="175"/>
    </location>
</feature>
<dbReference type="InterPro" id="IPR028098">
    <property type="entry name" value="Glyco_trans_4-like_N"/>
</dbReference>
<dbReference type="EC" id="2.4.-.-" evidence="4"/>
<comment type="caution">
    <text evidence="4">The sequence shown here is derived from an EMBL/GenBank/DDBJ whole genome shotgun (WGS) entry which is preliminary data.</text>
</comment>
<dbReference type="Proteomes" id="UP001486207">
    <property type="component" value="Unassembled WGS sequence"/>
</dbReference>
<dbReference type="PANTHER" id="PTHR45947">
    <property type="entry name" value="SULFOQUINOVOSYL TRANSFERASE SQD2"/>
    <property type="match status" value="1"/>
</dbReference>
<name>A0ABV1XHT8_9ACTN</name>
<dbReference type="GO" id="GO:0016757">
    <property type="term" value="F:glycosyltransferase activity"/>
    <property type="evidence" value="ECO:0007669"/>
    <property type="project" value="UniProtKB-KW"/>
</dbReference>
<sequence length="379" mass="40802">MRIAPHILHVAQPVEGGVARVVTDLAAAQLAAGLRVTVACPRGGTLAYDLRELGCRVLRWDAARAPGHRLPAEVRRLAWLVREVRPDLVHAHSAKAGLAARLALRGGMPTVYQPHAWSFEAAHGVMKQLALGWERFGARWATRVLCVSQAERRTGHRSGIWARWQVVPNGVDTDRFRPEGDVAPSGTGPLVVCVGRLCRQKGQDVLLRAWPEVARQVAGARLVLVGDGPDAKRLRALAPAAVEFAGATADTATWYRPADVVVLPSRWEGMALAPLEAMACGRPVVVTDVNGARESLPADHPPVCLVPPEDPAALARALLELLRDEPLRTALGAQGRAHVLRAHDLRQATEAVTDVYRELLGLGTAQFAGPDEGRKCITT</sequence>
<keyword evidence="1 4" id="KW-0328">Glycosyltransferase</keyword>
<dbReference type="Pfam" id="PF13692">
    <property type="entry name" value="Glyco_trans_1_4"/>
    <property type="match status" value="1"/>
</dbReference>
<evidence type="ECO:0000313" key="5">
    <source>
        <dbReference type="Proteomes" id="UP001486207"/>
    </source>
</evidence>
<reference evidence="4 5" key="1">
    <citation type="submission" date="2024-06" db="EMBL/GenBank/DDBJ databases">
        <title>The Natural Products Discovery Center: Release of the First 8490 Sequenced Strains for Exploring Actinobacteria Biosynthetic Diversity.</title>
        <authorList>
            <person name="Kalkreuter E."/>
            <person name="Kautsar S.A."/>
            <person name="Yang D."/>
            <person name="Bader C.D."/>
            <person name="Teijaro C.N."/>
            <person name="Fluegel L."/>
            <person name="Davis C.M."/>
            <person name="Simpson J.R."/>
            <person name="Lauterbach L."/>
            <person name="Steele A.D."/>
            <person name="Gui C."/>
            <person name="Meng S."/>
            <person name="Li G."/>
            <person name="Viehrig K."/>
            <person name="Ye F."/>
            <person name="Su P."/>
            <person name="Kiefer A.F."/>
            <person name="Nichols A."/>
            <person name="Cepeda A.J."/>
            <person name="Yan W."/>
            <person name="Fan B."/>
            <person name="Jiang Y."/>
            <person name="Adhikari A."/>
            <person name="Zheng C.-J."/>
            <person name="Schuster L."/>
            <person name="Cowan T.M."/>
            <person name="Smanski M.J."/>
            <person name="Chevrette M.G."/>
            <person name="De Carvalho L.P.S."/>
            <person name="Shen B."/>
        </authorList>
    </citation>
    <scope>NUCLEOTIDE SEQUENCE [LARGE SCALE GENOMIC DNA]</scope>
    <source>
        <strain evidence="4 5">NPDC000155</strain>
    </source>
</reference>
<dbReference type="InterPro" id="IPR050194">
    <property type="entry name" value="Glycosyltransferase_grp1"/>
</dbReference>
<dbReference type="Pfam" id="PF13439">
    <property type="entry name" value="Glyco_transf_4"/>
    <property type="match status" value="1"/>
</dbReference>
<evidence type="ECO:0000259" key="3">
    <source>
        <dbReference type="Pfam" id="PF13439"/>
    </source>
</evidence>
<gene>
    <name evidence="4" type="ORF">ABT384_00675</name>
</gene>
<evidence type="ECO:0000313" key="4">
    <source>
        <dbReference type="EMBL" id="MER7371164.1"/>
    </source>
</evidence>
<dbReference type="EMBL" id="JBEPFB010000001">
    <property type="protein sequence ID" value="MER7371164.1"/>
    <property type="molecule type" value="Genomic_DNA"/>
</dbReference>